<evidence type="ECO:0000313" key="2">
    <source>
        <dbReference type="EMBL" id="SNY25572.1"/>
    </source>
</evidence>
<dbReference type="Gene3D" id="3.30.1340.30">
    <property type="match status" value="1"/>
</dbReference>
<feature type="domain" description="BON" evidence="1">
    <location>
        <begin position="27"/>
        <end position="95"/>
    </location>
</feature>
<dbReference type="PROSITE" id="PS50914">
    <property type="entry name" value="BON"/>
    <property type="match status" value="1"/>
</dbReference>
<gene>
    <name evidence="2" type="ORF">SAMN05421748_102366</name>
</gene>
<dbReference type="Proteomes" id="UP000219612">
    <property type="component" value="Unassembled WGS sequence"/>
</dbReference>
<protein>
    <submittedName>
        <fullName evidence="2">BON domain-containing protein</fullName>
    </submittedName>
</protein>
<dbReference type="EMBL" id="OBDY01000002">
    <property type="protein sequence ID" value="SNY25572.1"/>
    <property type="molecule type" value="Genomic_DNA"/>
</dbReference>
<name>A0A285GPT0_9ACTN</name>
<evidence type="ECO:0000313" key="3">
    <source>
        <dbReference type="Proteomes" id="UP000219612"/>
    </source>
</evidence>
<evidence type="ECO:0000259" key="1">
    <source>
        <dbReference type="PROSITE" id="PS50914"/>
    </source>
</evidence>
<dbReference type="AlphaFoldDB" id="A0A285GPT0"/>
<sequence>MMPYWSCPDDWYGDWVPAASSREAIETDVRIADQAALALLEDTRVHGRHLEILVQNRVLILIGEASSERARAAAGAVAWAVPEVFDVCNRLTLPPRPEGAAG</sequence>
<dbReference type="InterPro" id="IPR007055">
    <property type="entry name" value="BON_dom"/>
</dbReference>
<dbReference type="OrthoDB" id="3403070at2"/>
<keyword evidence="3" id="KW-1185">Reference proteome</keyword>
<organism evidence="2 3">
    <name type="scientific">Paractinoplanes atraurantiacus</name>
    <dbReference type="NCBI Taxonomy" id="1036182"/>
    <lineage>
        <taxon>Bacteria</taxon>
        <taxon>Bacillati</taxon>
        <taxon>Actinomycetota</taxon>
        <taxon>Actinomycetes</taxon>
        <taxon>Micromonosporales</taxon>
        <taxon>Micromonosporaceae</taxon>
        <taxon>Paractinoplanes</taxon>
    </lineage>
</organism>
<proteinExistence type="predicted"/>
<reference evidence="2 3" key="1">
    <citation type="submission" date="2017-09" db="EMBL/GenBank/DDBJ databases">
        <authorList>
            <person name="Ehlers B."/>
            <person name="Leendertz F.H."/>
        </authorList>
    </citation>
    <scope>NUCLEOTIDE SEQUENCE [LARGE SCALE GENOMIC DNA]</scope>
    <source>
        <strain evidence="2 3">CGMCC 4.6857</strain>
    </source>
</reference>
<dbReference type="RefSeq" id="WP_097319107.1">
    <property type="nucleotide sequence ID" value="NZ_OBDY01000002.1"/>
</dbReference>
<accession>A0A285GPT0</accession>
<dbReference type="Pfam" id="PF04972">
    <property type="entry name" value="BON"/>
    <property type="match status" value="1"/>
</dbReference>